<dbReference type="Proteomes" id="UP001055072">
    <property type="component" value="Unassembled WGS sequence"/>
</dbReference>
<evidence type="ECO:0000313" key="2">
    <source>
        <dbReference type="Proteomes" id="UP001055072"/>
    </source>
</evidence>
<gene>
    <name evidence="1" type="ORF">BDY19DRAFT_902099</name>
</gene>
<evidence type="ECO:0000313" key="1">
    <source>
        <dbReference type="EMBL" id="KAI0095070.1"/>
    </source>
</evidence>
<organism evidence="1 2">
    <name type="scientific">Irpex rosettiformis</name>
    <dbReference type="NCBI Taxonomy" id="378272"/>
    <lineage>
        <taxon>Eukaryota</taxon>
        <taxon>Fungi</taxon>
        <taxon>Dikarya</taxon>
        <taxon>Basidiomycota</taxon>
        <taxon>Agaricomycotina</taxon>
        <taxon>Agaricomycetes</taxon>
        <taxon>Polyporales</taxon>
        <taxon>Irpicaceae</taxon>
        <taxon>Irpex</taxon>
    </lineage>
</organism>
<sequence length="1038" mass="115001">MGDTHYDMTKEKAGTAGTLDVEDEESRQQRLHDVFMDLDKSSTHHAQNNSRSFDFGDRKTFMVEPPSELLSRIQAFLPEFAASTAELTRRAEEDPDSVDIEKLQSEGPYIRMDLGLGVFEERKSEPSCSTNDSDTEMQDKDATRTSSSSSSSSNSDSRSDSNSSDEYDSDDSIDIISSTMSTFQYNRPIRPLPRRRSTQPGIVVLGERGATSPVRISLALGAGRCVFANTTWPPCPENANWFQTSLMNSLSCLTASHGLAHTQARSCFDVKITYDIPLTILSVIVAIVFAFAAFTTAYISDVLQKKPLFRRLLKWKRSYSTLRSVLFTYSPGVDVESGRRSHASSGASEERHPMLISSSDSSDNDEYEYREENEGGPHPARGHTPLGPIRTGSAEEAQNTEDDHPTLVPPSQGLLFSDVLWAPLRLFSCSCLLLPSSDNHNAAIAPTSAWTSEDSTPVTTNSSDDSTFTIQRFPSSSAQSAATTPMSLLARPWNDPLHAGLSRETRLRIKAHVRDKPMPKFGWKYWLKRYYSSISLLVFVRAGIWGLAIVFMHYCGRPWYSPWQVTLLTDSPSFVLTLRVLGMRAASFYTKPGPSDHPGYPAFLPFSIPAVAAFVCVVSNAVLAHSAIISRNHVAEVILTKRRKWCIMAEKEAAEQASLLKQQFISVASHEIRTSLHAVNSYCNVLDFSKQRARKLDETFTYRILMNLLSNAQKFCEEVYICVHVFMDTPSQVALELRDTGCGIPKFFRHALFQPFRLADSSLTQPKQGTGLGLSIVKHLVERMSGSIEVESAESEGSTFTVRLPITMPSSPSSTESDTKLPKRRLKIIHRSDRTAQLLADMWTRLGLATVVFSHGGSLSDLLKDTDAIVTDVESVQRSPSLIELINAEQPCMSPPVHIVHSNAQELSALEPKLPQAHGIILVKRPIVAHALLDTFSNPAPHPDPEALSHKVNQRLGRRFLEQLGYEVETADNDCQMPVLDGFAATTRIRELENNGTIHGRIAIIALAANVDVDSEEKCRVAGMDPFLPNPFKLSGTY</sequence>
<dbReference type="EMBL" id="MU274900">
    <property type="protein sequence ID" value="KAI0095070.1"/>
    <property type="molecule type" value="Genomic_DNA"/>
</dbReference>
<name>A0ACB8ULN6_9APHY</name>
<keyword evidence="2" id="KW-1185">Reference proteome</keyword>
<protein>
    <submittedName>
        <fullName evidence="1">Uncharacterized protein</fullName>
    </submittedName>
</protein>
<proteinExistence type="predicted"/>
<accession>A0ACB8ULN6</accession>
<comment type="caution">
    <text evidence="1">The sequence shown here is derived from an EMBL/GenBank/DDBJ whole genome shotgun (WGS) entry which is preliminary data.</text>
</comment>
<reference evidence="1" key="1">
    <citation type="journal article" date="2021" name="Environ. Microbiol.">
        <title>Gene family expansions and transcriptome signatures uncover fungal adaptations to wood decay.</title>
        <authorList>
            <person name="Hage H."/>
            <person name="Miyauchi S."/>
            <person name="Viragh M."/>
            <person name="Drula E."/>
            <person name="Min B."/>
            <person name="Chaduli D."/>
            <person name="Navarro D."/>
            <person name="Favel A."/>
            <person name="Norest M."/>
            <person name="Lesage-Meessen L."/>
            <person name="Balint B."/>
            <person name="Merenyi Z."/>
            <person name="de Eugenio L."/>
            <person name="Morin E."/>
            <person name="Martinez A.T."/>
            <person name="Baldrian P."/>
            <person name="Stursova M."/>
            <person name="Martinez M.J."/>
            <person name="Novotny C."/>
            <person name="Magnuson J.K."/>
            <person name="Spatafora J.W."/>
            <person name="Maurice S."/>
            <person name="Pangilinan J."/>
            <person name="Andreopoulos W."/>
            <person name="LaButti K."/>
            <person name="Hundley H."/>
            <person name="Na H."/>
            <person name="Kuo A."/>
            <person name="Barry K."/>
            <person name="Lipzen A."/>
            <person name="Henrissat B."/>
            <person name="Riley R."/>
            <person name="Ahrendt S."/>
            <person name="Nagy L.G."/>
            <person name="Grigoriev I.V."/>
            <person name="Martin F."/>
            <person name="Rosso M.N."/>
        </authorList>
    </citation>
    <scope>NUCLEOTIDE SEQUENCE</scope>
    <source>
        <strain evidence="1">CBS 384.51</strain>
    </source>
</reference>